<dbReference type="EMBL" id="AYZF01000017">
    <property type="protein sequence ID" value="KRN05685.1"/>
    <property type="molecule type" value="Genomic_DNA"/>
</dbReference>
<dbReference type="eggNOG" id="COG0149">
    <property type="taxonomic scope" value="Bacteria"/>
</dbReference>
<dbReference type="Pfam" id="PF00121">
    <property type="entry name" value="TIM"/>
    <property type="match status" value="1"/>
</dbReference>
<proteinExistence type="predicted"/>
<name>A0A0R2DV63_9LACO</name>
<evidence type="ECO:0000313" key="3">
    <source>
        <dbReference type="Proteomes" id="UP000050961"/>
    </source>
</evidence>
<dbReference type="InterPro" id="IPR000652">
    <property type="entry name" value="Triosephosphate_isomerase"/>
</dbReference>
<dbReference type="Proteomes" id="UP000050961">
    <property type="component" value="Unassembled WGS sequence"/>
</dbReference>
<evidence type="ECO:0000313" key="2">
    <source>
        <dbReference type="EMBL" id="KRN05685.1"/>
    </source>
</evidence>
<accession>A0A0R2DV63</accession>
<dbReference type="SUPFAM" id="SSF51351">
    <property type="entry name" value="Triosephosphate isomerase (TIM)"/>
    <property type="match status" value="1"/>
</dbReference>
<dbReference type="PROSITE" id="PS51440">
    <property type="entry name" value="TIM_2"/>
    <property type="match status" value="1"/>
</dbReference>
<organism evidence="2 3">
    <name type="scientific">Liquorilactobacillus sucicola DSM 21376 = JCM 15457</name>
    <dbReference type="NCBI Taxonomy" id="1423806"/>
    <lineage>
        <taxon>Bacteria</taxon>
        <taxon>Bacillati</taxon>
        <taxon>Bacillota</taxon>
        <taxon>Bacilli</taxon>
        <taxon>Lactobacillales</taxon>
        <taxon>Lactobacillaceae</taxon>
        <taxon>Liquorilactobacillus</taxon>
    </lineage>
</organism>
<dbReference type="PATRIC" id="fig|1423806.3.peg.2298"/>
<dbReference type="InterPro" id="IPR035990">
    <property type="entry name" value="TIM_sf"/>
</dbReference>
<comment type="caution">
    <text evidence="2">The sequence shown here is derived from an EMBL/GenBank/DDBJ whole genome shotgun (WGS) entry which is preliminary data.</text>
</comment>
<dbReference type="GO" id="GO:0004807">
    <property type="term" value="F:triose-phosphate isomerase activity"/>
    <property type="evidence" value="ECO:0007669"/>
    <property type="project" value="InterPro"/>
</dbReference>
<protein>
    <submittedName>
        <fullName evidence="2">Triosephosphate isomerase</fullName>
    </submittedName>
</protein>
<dbReference type="Gene3D" id="3.20.20.70">
    <property type="entry name" value="Aldolase class I"/>
    <property type="match status" value="1"/>
</dbReference>
<keyword evidence="3" id="KW-1185">Reference proteome</keyword>
<keyword evidence="1 2" id="KW-0413">Isomerase</keyword>
<dbReference type="InterPro" id="IPR013785">
    <property type="entry name" value="Aldolase_TIM"/>
</dbReference>
<evidence type="ECO:0000256" key="1">
    <source>
        <dbReference type="ARBA" id="ARBA00023235"/>
    </source>
</evidence>
<sequence length="229" mass="24806">MRSDLMKKFRKPLFMVNPKTYVYGDDVLKLAKLTEKIANKYGLDSLFTSQQIDIPILKKNTSNLIITAQHMDDVAPGKLGTVLPEALSYYGTDAVVLNHSEDPLTVSELDNSIKRARKLGMLSIACADSFEQCRAIAEMHPDIMICEPADLVGSGSTSDESYVKQAIAAVHSVDPKIAVIAAAGVDDADDVSKMLTWGADGTGGASGIVKASDWEEKLEEMMSAMAKFK</sequence>
<reference evidence="2 3" key="1">
    <citation type="journal article" date="2015" name="Genome Announc.">
        <title>Expanding the biotechnology potential of lactobacilli through comparative genomics of 213 strains and associated genera.</title>
        <authorList>
            <person name="Sun Z."/>
            <person name="Harris H.M."/>
            <person name="McCann A."/>
            <person name="Guo C."/>
            <person name="Argimon S."/>
            <person name="Zhang W."/>
            <person name="Yang X."/>
            <person name="Jeffery I.B."/>
            <person name="Cooney J.C."/>
            <person name="Kagawa T.F."/>
            <person name="Liu W."/>
            <person name="Song Y."/>
            <person name="Salvetti E."/>
            <person name="Wrobel A."/>
            <person name="Rasinkangas P."/>
            <person name="Parkhill J."/>
            <person name="Rea M.C."/>
            <person name="O'Sullivan O."/>
            <person name="Ritari J."/>
            <person name="Douillard F.P."/>
            <person name="Paul Ross R."/>
            <person name="Yang R."/>
            <person name="Briner A.E."/>
            <person name="Felis G.E."/>
            <person name="de Vos W.M."/>
            <person name="Barrangou R."/>
            <person name="Klaenhammer T.R."/>
            <person name="Caufield P.W."/>
            <person name="Cui Y."/>
            <person name="Zhang H."/>
            <person name="O'Toole P.W."/>
        </authorList>
    </citation>
    <scope>NUCLEOTIDE SEQUENCE [LARGE SCALE GENOMIC DNA]</scope>
    <source>
        <strain evidence="2 3">DSM 21376</strain>
    </source>
</reference>
<dbReference type="STRING" id="1423806.FD15_GL002250"/>
<dbReference type="AlphaFoldDB" id="A0A0R2DV63"/>
<gene>
    <name evidence="2" type="ORF">FD15_GL002250</name>
</gene>
<dbReference type="NCBIfam" id="NF003302">
    <property type="entry name" value="PRK04302.1"/>
    <property type="match status" value="1"/>
</dbReference>